<feature type="transmembrane region" description="Helical" evidence="1">
    <location>
        <begin position="134"/>
        <end position="154"/>
    </location>
</feature>
<feature type="transmembrane region" description="Helical" evidence="1">
    <location>
        <begin position="160"/>
        <end position="182"/>
    </location>
</feature>
<protein>
    <submittedName>
        <fullName evidence="2">Uncharacterized protein</fullName>
    </submittedName>
</protein>
<dbReference type="InParanoid" id="E3NQG7"/>
<accession>E3NQG7</accession>
<evidence type="ECO:0000256" key="1">
    <source>
        <dbReference type="SAM" id="Phobius"/>
    </source>
</evidence>
<keyword evidence="3" id="KW-1185">Reference proteome</keyword>
<dbReference type="AlphaFoldDB" id="E3NQG7"/>
<dbReference type="HOGENOM" id="CLU_1379268_0_0_1"/>
<name>E3NQG7_CAERE</name>
<feature type="transmembrane region" description="Helical" evidence="1">
    <location>
        <begin position="76"/>
        <end position="95"/>
    </location>
</feature>
<keyword evidence="1" id="KW-1133">Transmembrane helix</keyword>
<dbReference type="EMBL" id="DS269520">
    <property type="protein sequence ID" value="EFO84576.1"/>
    <property type="molecule type" value="Genomic_DNA"/>
</dbReference>
<feature type="transmembrane region" description="Helical" evidence="1">
    <location>
        <begin position="36"/>
        <end position="55"/>
    </location>
</feature>
<feature type="transmembrane region" description="Helical" evidence="1">
    <location>
        <begin position="12"/>
        <end position="30"/>
    </location>
</feature>
<evidence type="ECO:0000313" key="2">
    <source>
        <dbReference type="EMBL" id="EFO84576.1"/>
    </source>
</evidence>
<dbReference type="Proteomes" id="UP000008281">
    <property type="component" value="Unassembled WGS sequence"/>
</dbReference>
<organism evidence="3">
    <name type="scientific">Caenorhabditis remanei</name>
    <name type="common">Caenorhabditis vulgaris</name>
    <dbReference type="NCBI Taxonomy" id="31234"/>
    <lineage>
        <taxon>Eukaryota</taxon>
        <taxon>Metazoa</taxon>
        <taxon>Ecdysozoa</taxon>
        <taxon>Nematoda</taxon>
        <taxon>Chromadorea</taxon>
        <taxon>Rhabditida</taxon>
        <taxon>Rhabditina</taxon>
        <taxon>Rhabditomorpha</taxon>
        <taxon>Rhabditoidea</taxon>
        <taxon>Rhabditidae</taxon>
        <taxon>Peloderinae</taxon>
        <taxon>Caenorhabditis</taxon>
    </lineage>
</organism>
<feature type="transmembrane region" description="Helical" evidence="1">
    <location>
        <begin position="101"/>
        <end position="122"/>
    </location>
</feature>
<proteinExistence type="predicted"/>
<keyword evidence="1" id="KW-0472">Membrane</keyword>
<reference evidence="2" key="1">
    <citation type="submission" date="2007-07" db="EMBL/GenBank/DDBJ databases">
        <title>PCAP assembly of the Caenorhabditis remanei genome.</title>
        <authorList>
            <consortium name="The Caenorhabditis remanei Sequencing Consortium"/>
            <person name="Wilson R.K."/>
        </authorList>
    </citation>
    <scope>NUCLEOTIDE SEQUENCE [LARGE SCALE GENOMIC DNA]</scope>
    <source>
        <strain evidence="2">PB4641</strain>
    </source>
</reference>
<gene>
    <name evidence="2" type="ORF">CRE_21062</name>
</gene>
<keyword evidence="1" id="KW-0812">Transmembrane</keyword>
<evidence type="ECO:0000313" key="3">
    <source>
        <dbReference type="Proteomes" id="UP000008281"/>
    </source>
</evidence>
<sequence>MLNAYLEPTESFIARIVSLDASMIAGILITGNPKEEHVFCLALFMYAYVGLNMYVSENPPLEDIRSVGYYKRKIRIAIIGSIAYIISHIIILNLLDLSGWTYYTIFCLLNVFFVVFYIRYTWKIMDFSGFNLKYGYFIGPSFFAFVSILVRWYQNPPGEHIVLLYALLHCIYDFCLTFKYFCIELPGPEETLLQRIKTE</sequence>